<dbReference type="RefSeq" id="WP_097072234.1">
    <property type="nucleotide sequence ID" value="NZ_OBMQ01000001.1"/>
</dbReference>
<dbReference type="OrthoDB" id="2738349at2"/>
<sequence>MSKIINFLEIKQQKTNEQLNKVFRKANTLKDPHQINKLVEEKSLAIQDHKLFLAFLKYLEEKQIEPKTIFHHVLTLPKHKFEEQYQMNWEAVVQLSFTFLAILKENDTKQYEQFIKL</sequence>
<protein>
    <submittedName>
        <fullName evidence="1">Uncharacterized protein</fullName>
    </submittedName>
</protein>
<accession>A0A285RHX5</accession>
<dbReference type="EMBL" id="OBMQ01000001">
    <property type="protein sequence ID" value="SOB93716.1"/>
    <property type="molecule type" value="Genomic_DNA"/>
</dbReference>
<organism evidence="1 2">
    <name type="scientific">Ureibacillus xyleni</name>
    <dbReference type="NCBI Taxonomy" id="614648"/>
    <lineage>
        <taxon>Bacteria</taxon>
        <taxon>Bacillati</taxon>
        <taxon>Bacillota</taxon>
        <taxon>Bacilli</taxon>
        <taxon>Bacillales</taxon>
        <taxon>Caryophanaceae</taxon>
        <taxon>Ureibacillus</taxon>
    </lineage>
</organism>
<reference evidence="2" key="1">
    <citation type="submission" date="2017-08" db="EMBL/GenBank/DDBJ databases">
        <authorList>
            <person name="Varghese N."/>
            <person name="Submissions S."/>
        </authorList>
    </citation>
    <scope>NUCLEOTIDE SEQUENCE [LARGE SCALE GENOMIC DNA]</scope>
    <source>
        <strain evidence="2">JC22</strain>
    </source>
</reference>
<evidence type="ECO:0000313" key="2">
    <source>
        <dbReference type="Proteomes" id="UP000219636"/>
    </source>
</evidence>
<dbReference type="Proteomes" id="UP000219636">
    <property type="component" value="Unassembled WGS sequence"/>
</dbReference>
<keyword evidence="2" id="KW-1185">Reference proteome</keyword>
<name>A0A285RHX5_9BACL</name>
<dbReference type="AlphaFoldDB" id="A0A285RHX5"/>
<proteinExistence type="predicted"/>
<gene>
    <name evidence="1" type="ORF">SAMN05880501_101693</name>
</gene>
<evidence type="ECO:0000313" key="1">
    <source>
        <dbReference type="EMBL" id="SOB93716.1"/>
    </source>
</evidence>